<dbReference type="Gene3D" id="4.10.240.10">
    <property type="entry name" value="Zn(2)-C6 fungal-type DNA-binding domain"/>
    <property type="match status" value="1"/>
</dbReference>
<protein>
    <submittedName>
        <fullName evidence="7">Fungal-specific transcription factor domain-domain-containing protein</fullName>
    </submittedName>
</protein>
<sequence>MTVNVPPQPKDTQAARKRRRRAPAGGAADDCFACIKRNAKCDRRRPYCSQCLEVGNECSGYKTQLTWGVGVASRGKLRGLSLPIAKSPPVAVAPVGKKTVSRSKANSSAISHWGDHDEGSRRGHRDDVEIHSVPTTPFATYNEFPRFSQGEMTPAATSTRWNPYGTSLSAHHDHPPKIHRLNTSLGHFPVLGDALSSSVDSLSDVEYTLSPMTHSFPREDLPFMHSPSLMYESYTGHNSPVPQSPASAIMIDQRAPTSCPGLIYAPSEHGSSLSSRQDVFESQIPGPRLLADCDTLSVPDGDSYSTSPNSTSPYWMPSVPRDDDATPHVLDQAASAPSAPYEGHSLQVSSDLIAKMPFFMDYYENIMCPSMVLIDGPNNPFRDHILRLASSSRSLQHAICALSACNLRMKRRLSLGQHNRDSPEIFKSEQAEAQPDDLPLSEEYQHRNLAVHLLNQQLNDPAKSCHDSVLATILLLSHYRMVESGVAKFQTQFAGVKKILAMRDSAPYQASSESSWMEAIFTYFDAISASINDREAQLNHSFYGVSGDAHLLPPGAENWIGCDRELFKTITKLGRLNLLSQLRPVQSAVPTPAGRVGTPPSSSPLKSPLANSFQPNSRLGDFFSMAHRFDGNGFATQLDEEEMFSSGLCSSPSYDDHRSTFWREWKDARMALQNWEFEPQRLLASLPTNSTSNEIRDLGSLSEAFRYAALLYTERLASPNVSSNHNNFRNLVSQVVYYATSLEAGSSAEKFLLWPLFVAGSECVNELQQNIVRNKCHEIMSRSGYMNNLSAIEVLERLWAGEYRDSFEMSPGSKLSLRRGPFNWTKCIGGPGIDVEWIMF</sequence>
<dbReference type="GO" id="GO:0008270">
    <property type="term" value="F:zinc ion binding"/>
    <property type="evidence" value="ECO:0007669"/>
    <property type="project" value="InterPro"/>
</dbReference>
<evidence type="ECO:0000256" key="1">
    <source>
        <dbReference type="ARBA" id="ARBA00023015"/>
    </source>
</evidence>
<feature type="region of interest" description="Disordered" evidence="5">
    <location>
        <begin position="297"/>
        <end position="327"/>
    </location>
</feature>
<dbReference type="Proteomes" id="UP000193689">
    <property type="component" value="Unassembled WGS sequence"/>
</dbReference>
<feature type="region of interest" description="Disordered" evidence="5">
    <location>
        <begin position="589"/>
        <end position="610"/>
    </location>
</feature>
<evidence type="ECO:0000256" key="3">
    <source>
        <dbReference type="ARBA" id="ARBA00023163"/>
    </source>
</evidence>
<dbReference type="GeneID" id="63771251"/>
<feature type="region of interest" description="Disordered" evidence="5">
    <location>
        <begin position="1"/>
        <end position="22"/>
    </location>
</feature>
<evidence type="ECO:0000313" key="7">
    <source>
        <dbReference type="EMBL" id="ORY71142.1"/>
    </source>
</evidence>
<keyword evidence="3" id="KW-0804">Transcription</keyword>
<keyword evidence="4" id="KW-0539">Nucleus</keyword>
<dbReference type="InterPro" id="IPR001138">
    <property type="entry name" value="Zn2Cys6_DnaBD"/>
</dbReference>
<name>A0A1Y2EHU1_9PEZI</name>
<evidence type="ECO:0000259" key="6">
    <source>
        <dbReference type="PROSITE" id="PS50048"/>
    </source>
</evidence>
<dbReference type="Pfam" id="PF00172">
    <property type="entry name" value="Zn_clus"/>
    <property type="match status" value="1"/>
</dbReference>
<dbReference type="EMBL" id="MCFJ01000001">
    <property type="protein sequence ID" value="ORY71142.1"/>
    <property type="molecule type" value="Genomic_DNA"/>
</dbReference>
<dbReference type="GO" id="GO:0000981">
    <property type="term" value="F:DNA-binding transcription factor activity, RNA polymerase II-specific"/>
    <property type="evidence" value="ECO:0007669"/>
    <property type="project" value="InterPro"/>
</dbReference>
<feature type="domain" description="Zn(2)-C6 fungal-type" evidence="6">
    <location>
        <begin position="30"/>
        <end position="59"/>
    </location>
</feature>
<dbReference type="AlphaFoldDB" id="A0A1Y2EHU1"/>
<keyword evidence="2" id="KW-0238">DNA-binding</keyword>
<dbReference type="SUPFAM" id="SSF57701">
    <property type="entry name" value="Zn2/Cys6 DNA-binding domain"/>
    <property type="match status" value="1"/>
</dbReference>
<dbReference type="RefSeq" id="XP_040720734.1">
    <property type="nucleotide sequence ID" value="XM_040855039.1"/>
</dbReference>
<feature type="compositionally biased region" description="Low complexity" evidence="5">
    <location>
        <begin position="303"/>
        <end position="314"/>
    </location>
</feature>
<evidence type="ECO:0000256" key="5">
    <source>
        <dbReference type="SAM" id="MobiDB-lite"/>
    </source>
</evidence>
<dbReference type="PANTHER" id="PTHR31069:SF28">
    <property type="entry name" value="ZN(II)2CYS6 TRANSCRIPTION FACTOR (EUROFUNG)"/>
    <property type="match status" value="1"/>
</dbReference>
<dbReference type="GO" id="GO:0003677">
    <property type="term" value="F:DNA binding"/>
    <property type="evidence" value="ECO:0007669"/>
    <property type="project" value="UniProtKB-KW"/>
</dbReference>
<dbReference type="OrthoDB" id="3431704at2759"/>
<dbReference type="InterPro" id="IPR021858">
    <property type="entry name" value="Fun_TF"/>
</dbReference>
<dbReference type="InParanoid" id="A0A1Y2EHU1"/>
<dbReference type="PANTHER" id="PTHR31069">
    <property type="entry name" value="OLEATE-ACTIVATED TRANSCRIPTION FACTOR 1-RELATED"/>
    <property type="match status" value="1"/>
</dbReference>
<dbReference type="InterPro" id="IPR050675">
    <property type="entry name" value="OAF3"/>
</dbReference>
<feature type="compositionally biased region" description="Basic and acidic residues" evidence="5">
    <location>
        <begin position="113"/>
        <end position="124"/>
    </location>
</feature>
<accession>A0A1Y2EHU1</accession>
<dbReference type="Pfam" id="PF11951">
    <property type="entry name" value="Fungal_trans_2"/>
    <property type="match status" value="1"/>
</dbReference>
<feature type="region of interest" description="Disordered" evidence="5">
    <location>
        <begin position="95"/>
        <end position="124"/>
    </location>
</feature>
<dbReference type="PROSITE" id="PS50048">
    <property type="entry name" value="ZN2_CY6_FUNGAL_2"/>
    <property type="match status" value="1"/>
</dbReference>
<proteinExistence type="predicted"/>
<keyword evidence="8" id="KW-1185">Reference proteome</keyword>
<organism evidence="7 8">
    <name type="scientific">Pseudomassariella vexata</name>
    <dbReference type="NCBI Taxonomy" id="1141098"/>
    <lineage>
        <taxon>Eukaryota</taxon>
        <taxon>Fungi</taxon>
        <taxon>Dikarya</taxon>
        <taxon>Ascomycota</taxon>
        <taxon>Pezizomycotina</taxon>
        <taxon>Sordariomycetes</taxon>
        <taxon>Xylariomycetidae</taxon>
        <taxon>Amphisphaeriales</taxon>
        <taxon>Pseudomassariaceae</taxon>
        <taxon>Pseudomassariella</taxon>
    </lineage>
</organism>
<evidence type="ECO:0000256" key="2">
    <source>
        <dbReference type="ARBA" id="ARBA00023125"/>
    </source>
</evidence>
<gene>
    <name evidence="7" type="ORF">BCR38DRAFT_331272</name>
</gene>
<feature type="compositionally biased region" description="Low complexity" evidence="5">
    <location>
        <begin position="599"/>
        <end position="609"/>
    </location>
</feature>
<dbReference type="InterPro" id="IPR036864">
    <property type="entry name" value="Zn2-C6_fun-type_DNA-bd_sf"/>
</dbReference>
<evidence type="ECO:0000313" key="8">
    <source>
        <dbReference type="Proteomes" id="UP000193689"/>
    </source>
</evidence>
<keyword evidence="1" id="KW-0805">Transcription regulation</keyword>
<comment type="caution">
    <text evidence="7">The sequence shown here is derived from an EMBL/GenBank/DDBJ whole genome shotgun (WGS) entry which is preliminary data.</text>
</comment>
<dbReference type="CDD" id="cd00067">
    <property type="entry name" value="GAL4"/>
    <property type="match status" value="1"/>
</dbReference>
<reference evidence="7 8" key="1">
    <citation type="submission" date="2016-07" db="EMBL/GenBank/DDBJ databases">
        <title>Pervasive Adenine N6-methylation of Active Genes in Fungi.</title>
        <authorList>
            <consortium name="DOE Joint Genome Institute"/>
            <person name="Mondo S.J."/>
            <person name="Dannebaum R.O."/>
            <person name="Kuo R.C."/>
            <person name="Labutti K."/>
            <person name="Haridas S."/>
            <person name="Kuo A."/>
            <person name="Salamov A."/>
            <person name="Ahrendt S.R."/>
            <person name="Lipzen A."/>
            <person name="Sullivan W."/>
            <person name="Andreopoulos W.B."/>
            <person name="Clum A."/>
            <person name="Lindquist E."/>
            <person name="Daum C."/>
            <person name="Ramamoorthy G.K."/>
            <person name="Gryganskyi A."/>
            <person name="Culley D."/>
            <person name="Magnuson J.K."/>
            <person name="James T.Y."/>
            <person name="O'Malley M.A."/>
            <person name="Stajich J.E."/>
            <person name="Spatafora J.W."/>
            <person name="Visel A."/>
            <person name="Grigoriev I.V."/>
        </authorList>
    </citation>
    <scope>NUCLEOTIDE SEQUENCE [LARGE SCALE GENOMIC DNA]</scope>
    <source>
        <strain evidence="7 8">CBS 129021</strain>
    </source>
</reference>
<evidence type="ECO:0000256" key="4">
    <source>
        <dbReference type="ARBA" id="ARBA00023242"/>
    </source>
</evidence>